<evidence type="ECO:0000313" key="2">
    <source>
        <dbReference type="Proteomes" id="UP001107558"/>
    </source>
</evidence>
<protein>
    <submittedName>
        <fullName evidence="1">Uncharacterized protein</fullName>
    </submittedName>
</protein>
<proteinExistence type="predicted"/>
<dbReference type="Proteomes" id="UP001107558">
    <property type="component" value="Chromosome 2"/>
</dbReference>
<dbReference type="EMBL" id="JADBJN010000002">
    <property type="protein sequence ID" value="KAG5676429.1"/>
    <property type="molecule type" value="Genomic_DNA"/>
</dbReference>
<sequence>MSSLMKTITGMKDKNFEFIETQFGKGGRIYFPIDKCFYVINGSKKNGVWYFKCSSGKNGCCKITGKLIGSIFEINATVLCISQLATKVTRCSQMFVDCVFRIAPRLFKQVMLTYAEINSQISYMF</sequence>
<comment type="caution">
    <text evidence="1">The sequence shown here is derived from an EMBL/GenBank/DDBJ whole genome shotgun (WGS) entry which is preliminary data.</text>
</comment>
<reference evidence="1" key="1">
    <citation type="submission" date="2021-03" db="EMBL/GenBank/DDBJ databases">
        <title>Chromosome level genome of the anhydrobiotic midge Polypedilum vanderplanki.</title>
        <authorList>
            <person name="Yoshida Y."/>
            <person name="Kikawada T."/>
            <person name="Gusev O."/>
        </authorList>
    </citation>
    <scope>NUCLEOTIDE SEQUENCE</scope>
    <source>
        <strain evidence="1">NIAS01</strain>
        <tissue evidence="1">Whole body or cell culture</tissue>
    </source>
</reference>
<gene>
    <name evidence="1" type="ORF">PVAND_006267</name>
</gene>
<dbReference type="AlphaFoldDB" id="A0A9J6C3G0"/>
<accession>A0A9J6C3G0</accession>
<keyword evidence="2" id="KW-1185">Reference proteome</keyword>
<evidence type="ECO:0000313" key="1">
    <source>
        <dbReference type="EMBL" id="KAG5676429.1"/>
    </source>
</evidence>
<name>A0A9J6C3G0_POLVA</name>
<organism evidence="1 2">
    <name type="scientific">Polypedilum vanderplanki</name>
    <name type="common">Sleeping chironomid midge</name>
    <dbReference type="NCBI Taxonomy" id="319348"/>
    <lineage>
        <taxon>Eukaryota</taxon>
        <taxon>Metazoa</taxon>
        <taxon>Ecdysozoa</taxon>
        <taxon>Arthropoda</taxon>
        <taxon>Hexapoda</taxon>
        <taxon>Insecta</taxon>
        <taxon>Pterygota</taxon>
        <taxon>Neoptera</taxon>
        <taxon>Endopterygota</taxon>
        <taxon>Diptera</taxon>
        <taxon>Nematocera</taxon>
        <taxon>Chironomoidea</taxon>
        <taxon>Chironomidae</taxon>
        <taxon>Chironominae</taxon>
        <taxon>Polypedilum</taxon>
        <taxon>Polypedilum</taxon>
    </lineage>
</organism>